<evidence type="ECO:0000313" key="1">
    <source>
        <dbReference type="EMBL" id="KAF4648762.1"/>
    </source>
</evidence>
<comment type="caution">
    <text evidence="1">The sequence shown here is derived from an EMBL/GenBank/DDBJ whole genome shotgun (WGS) entry which is preliminary data.</text>
</comment>
<reference evidence="1 2" key="1">
    <citation type="submission" date="2020-04" db="EMBL/GenBank/DDBJ databases">
        <title>Perkinsus olseni comparative genomics.</title>
        <authorList>
            <person name="Bogema D.R."/>
        </authorList>
    </citation>
    <scope>NUCLEOTIDE SEQUENCE [LARGE SCALE GENOMIC DNA]</scope>
    <source>
        <strain evidence="1">ATCC PRA-179</strain>
    </source>
</reference>
<evidence type="ECO:0000313" key="2">
    <source>
        <dbReference type="Proteomes" id="UP000570595"/>
    </source>
</evidence>
<organism evidence="1 2">
    <name type="scientific">Perkinsus olseni</name>
    <name type="common">Perkinsus atlanticus</name>
    <dbReference type="NCBI Taxonomy" id="32597"/>
    <lineage>
        <taxon>Eukaryota</taxon>
        <taxon>Sar</taxon>
        <taxon>Alveolata</taxon>
        <taxon>Perkinsozoa</taxon>
        <taxon>Perkinsea</taxon>
        <taxon>Perkinsida</taxon>
        <taxon>Perkinsidae</taxon>
        <taxon>Perkinsus</taxon>
    </lineage>
</organism>
<gene>
    <name evidence="1" type="ORF">FOZ61_002252</name>
</gene>
<dbReference type="EMBL" id="JABAHT010001602">
    <property type="protein sequence ID" value="KAF4648762.1"/>
    <property type="molecule type" value="Genomic_DNA"/>
</dbReference>
<dbReference type="Proteomes" id="UP000570595">
    <property type="component" value="Unassembled WGS sequence"/>
</dbReference>
<protein>
    <submittedName>
        <fullName evidence="1">Uncharacterized protein</fullName>
    </submittedName>
</protein>
<accession>A0A7J6KPJ3</accession>
<name>A0A7J6KPJ3_PEROL</name>
<sequence>MESLCILEKFVMINDREQCRLSLRRLRIVCYMRLMSYKDIKVSKRLGVGYNPDAIGWIWKMTCDFTLASFVLDDSSARPVVAGNVSGVRPVIPSALVTASEEWSKEDIRLRQDEGDVIRLVKERLRDQQPFGRAAMRDPLFRPYRKLWSVLFLDDSDLLVCMVKYLPEDEKSYVPVIPESLRKPLLYKFHDLGGHFV</sequence>
<proteinExistence type="predicted"/>
<dbReference type="AlphaFoldDB" id="A0A7J6KPJ3"/>